<gene>
    <name evidence="2" type="ORF">HBR001_LOCUS928</name>
</gene>
<feature type="region of interest" description="Disordered" evidence="1">
    <location>
        <begin position="1116"/>
        <end position="1142"/>
    </location>
</feature>
<evidence type="ECO:0000256" key="1">
    <source>
        <dbReference type="SAM" id="MobiDB-lite"/>
    </source>
</evidence>
<feature type="compositionally biased region" description="Acidic residues" evidence="1">
    <location>
        <begin position="455"/>
        <end position="464"/>
    </location>
</feature>
<feature type="compositionally biased region" description="Polar residues" evidence="1">
    <location>
        <begin position="1601"/>
        <end position="1613"/>
    </location>
</feature>
<name>A0AAV0T525_HYABA</name>
<feature type="region of interest" description="Disordered" evidence="1">
    <location>
        <begin position="408"/>
        <end position="464"/>
    </location>
</feature>
<feature type="compositionally biased region" description="Acidic residues" evidence="1">
    <location>
        <begin position="486"/>
        <end position="496"/>
    </location>
</feature>
<keyword evidence="3" id="KW-1185">Reference proteome</keyword>
<dbReference type="EMBL" id="CANTFL010000086">
    <property type="protein sequence ID" value="CAI5712852.1"/>
    <property type="molecule type" value="Genomic_DNA"/>
</dbReference>
<feature type="compositionally biased region" description="Polar residues" evidence="1">
    <location>
        <begin position="858"/>
        <end position="878"/>
    </location>
</feature>
<dbReference type="Gene3D" id="2.60.40.10">
    <property type="entry name" value="Immunoglobulins"/>
    <property type="match status" value="3"/>
</dbReference>
<sequence>MLSKKDKSRVEYRGEKGDVLSLGELYLNDLSDIYVLELTNQETQKVKIQLRVELRKPFQSSQWGFQLENENVSIMQREREQKNERLVALDEFEHVPFSVLRSSSRAAIFAENVYLCEGYNELFNHIRTVEEVTLAPRESKSIVLSICTMLTPSQTQAAGAALHMAAPDSSDEERAHLSETSCFLLSGRLILQPSFVDSPTINRQSLPAEVLVPLQGQVCRSLLRLDVKELHFDDCVPGGSFVKDFTVWNRSEIPLLFCLSSPMTPWSENKGLLVCTDYNSGYVIGDKTLQAAAYGHVRIRVTYRPTEVGERFFEIQAQNLQDSRNVKTLRIHAITNQEHHREGLSIKETGGSYLMSGSRLDFGDCYTGIASSKTILMRNMTEAALHVELTSERPKEVTFELKLLQNRSRSARTPRADDVLSPADSNDELSLEESVLPDGTKTSLPLSDVDAYGPDSDEEVDDNEGDFYDEEFHAKQNSFNENPMGDAEDLDDDFEFDREPRAPSRTPHGSPEMRVTRGTAELREKAFRMNGQTSAKNTSGEKGAACDSGGDSRHSSPDRGKSRKHHPVSIDEKNASNFLVETIDLPPGVERTILIWYSPASVSYLEGLNGEKTDAVDLKAARLTKQTFRVSFRCFLMEGAWQQAQSRVYDRALGKSIHVRARTCTSLVTVTPSILHLGDCYIGELKSSSCMLTNHSELPTVVKPLVTSKVISTVPNDDMVLGPKQSTEVKIEIVPRKTNPNYSRLISIINTRNKSNVSQICVRSSNMDAHHVIYHSLYYKLLTQSRSAFLNFDHVTVNSVGVQVFDLENITNAPLHLNISSSAPSKVRLYCIKHTFADVATPVEFVETDGVREAESKLCSSSASTNPQNGSGETTDNVLARMNQSSVGRTFSRRRSFCSMSELADGKMSRKRGKLTALRELRAKKLTALSASQSHHASAAVPGKCGISRSTSSIFDSGKGRQEQHHASGFDRQGKVPQLAADEEEALYGSPNTSLSSPMDSHEDQLSSKDVADLLQLFAKSRADCDAYCCSSMPSKDKEEEIVAMVRERTKRLQTLLAEKKLVLLNSNKERNVRVPAKSRLRIVSVFSPVASDTADTNDVAKTRVERHKILITLPPGGNKANVGGSKLDQSKKSEWTASSHPFDSRPSVRELLLKSRVCRSVMNVNQKNINFGRISTSSKSSKRLVVQNMSATPLVYSVEKTGSISSGFLQIKEGEVGVVKAFGTKEICFQFQPTLAGPFEEKLKIVNIQDAENSVSVTIKARIVKCETFKLLQSGQTISFGKCIVGEKTEVVKIALRNTSRKKREYVIQVDQSFTVPNLRPTFYFSIDKTPATVITQAQEKKLDEELEKLEHKLRIAETKKKVDKIVKLNAKISQVKALLSGEQLPTDSDAETIEKLKESGDAGACDPYDSANSESEFSESESSSRSQRHRSRHSDKHYANVKSGPSPRTNMLQFSLGAEAIGKVVAYAIFNPIKSGDTSSTVREDGNKREAVQRKEVKKRQLRRDATTIVGVGKFLLFEQQNKDVVKELQYNAEIFLRTSAGETAFCRAVGRKPPSVLPPHPNTGTALSIMDESILESRTGKPSGANGSSVAQVDDVPSSVTAPSEATSAVSKRRHSLTIEIPGSGKKAQKLNVDIDSSQCCSFPTGSSLLVPAEESPSGTHGWSVALSLDSPSYQVSAVIEIAWNPASTFKNVMALTCDAVPRGFMVQDKTTAIANEAEACDRLLLPVKLNIPVNRTVSLDLKWCFTSDAGFASSTPLASCVSRSVLESVSEAAELSAGTIDFFYCLHNTSSQKRCQDTTKRTRISSLNVAVTKTVQRSLCFEKEAIDLGEHQQGEDIRGEVVIHNRLQQALQYLLLAGSRDPGSGSIPPSVSPSLVGGELTFESATGTVPAESFATATFVYKGNVPGQHNEQIVLRNLSGDRLDTSVLTLSVRIVRPVYVRIPELDPQVTGQLKVLDMGPCYVTPEMQDTSVDNPHGSFRFSKVHKLTLHSQVEHTLVVCASSNLKTQCYVYEDARLQREATHVVMKGMQVVDLYVAIRPRLSSDAIKTGSTRDLVGGIRVQLFGLLPQVDTLGQEKSDMLTEFTIKFVGVIGASIARIAPSLIDFGVEYNNGRTQTCQTHEGQFELINMSTALPLKYRLYVTNATEGYSDDDDSLHLSLKHEKGEIPAGATGKVEFRMMAYTNGLFRRRIMVENSNYPGNVNFVDVLLFVDNGALSCEVAGSDTDAHLRREESVSASNHALHKPVLVQVVDLGVINVIRLEDELSDATCVAGDNDPSSCKYRIYRKPDDGPFIEARSTADSVLRLPGEKTLVLTNTTDRRMVVRPFSTLPMTFRWEQIGDESSVSNGSTARFASMEDVRRLRIPRLVDDIALQKNPQASVFYGESLTVEANSTFPLSFRFAPIAVTAPLPTETIESGQLYPLRGMIGIQSFETDESGDGEEPCTLKVINVSGLYGEPRFHIAVKHVALGKIGYAIGWKSSTFKISVENVSDVAVSFVLAHLPACIRVCSVSDARRIEFDDGMNLKSMERLPSLRMLALHAERLLENGNDVSWNAWKVQPRTTCVLEMELVRTKEFLSAGSHEFLLRFFNLCNPRNRENVLVQAQIISSYAELVIDPQSSDKRTDASALKEAHVAFLPPVTVPAPQEAPLHRASFWFSLRNVYDEELSVRLSSQTHSPFDRSIELLLMLRSANTPLSSIVISPGESVDIRVVCHVFPSARLSSDTWPSGSSGATSDILDLGRVLVDITIRKAEEAAQRKKVRVKGKLLPGKTFLLSASSLHFFATATDLPANIPANQLPATLSLKAGGRRDSSQISSSGTSQQTTACVVHQLRNSFESFWVRNPSTLDALNFDISPVSMYRPGLCLVKGSAEADMCAMNGWIQAVAVPSSGTIAPNESLKITVCLEEAAPTSMDLFRDGKNDDNVSERTAPQHTMRRNPTWRSNSWDADAPETLLDESEQNRMSLVVRDIDSNLGTEVSTEIDVLLVLQQQSSSGDNGKQGNVVLDTNLITTALSARNDRLAQPRKPRRRSSLTTHVENDTYEQSESTGSDNAREFNVSSLRSGSMGQKNCLPVLAVRGCTPAEYSSLENTRYLIDVGQHTVRNGGEVEWEITIESLFSSAADAGLDSVDYHLMLVDKTARSWLQLSRERGTLDRTHSYQSVVLYFLRGVVGVYSTFMVLQNLANPSDLKVIHVRLEVIADLNSLRGMSSELDLTRHLFRVLVSNHGNSKRPRRSDIEMSPESTLGGAQQLVIDFREVYYYKLYQNHSIVIENSSGLSLDFILSTNARPQEVSFSVSPMSLNEVTTVTLGAHSSMQVFLHFRPQPKQLVLPGASNVVDDELSDPWVREIEVYVSCRLVKDFRETVILRAVCSQPQLMVNVANGETNEAPLHGEAYFSAQPTFLGLVFPMLEPILSSPDLSAKAADEMQKFLVVRNTRKDINAHLALRNDSMFFGLVIDESQTQPGSATLDVLDRGVCAGRKSTLLLTIRPQCIVVLRVKPDVTALWKHHQLWDHSVKEHVTLYNISQFAEHYQVTLCFTSSNVASFYIPPNISESYPISALEDIVAKFLQNFEYTWKCLISFHEKLVTPHASPKNSPSQPPAPSAPKLTEILNILDNALDLAPPLSPRNLTHMAVRSFEEAATTRALPRQDDFYELVQLYQALFFDFYYITDELVWYGVRGNAVRHSLALADLAYGVVFNHGIFRSFLAEGKDGTDSTDVTSFPRLLLPWVRQLGHFLSYFPESQEATQPLRQIYDQLRRFETS</sequence>
<feature type="compositionally biased region" description="Basic residues" evidence="1">
    <location>
        <begin position="1428"/>
        <end position="1437"/>
    </location>
</feature>
<dbReference type="PANTHER" id="PTHR39211">
    <property type="entry name" value="CHROMOSOME 7, WHOLE GENOME SHOTGUN SEQUENCE"/>
    <property type="match status" value="1"/>
</dbReference>
<accession>A0AAV0T525</accession>
<feature type="region of interest" description="Disordered" evidence="1">
    <location>
        <begin position="857"/>
        <end position="878"/>
    </location>
</feature>
<feature type="compositionally biased region" description="Basic and acidic residues" evidence="1">
    <location>
        <begin position="2919"/>
        <end position="2930"/>
    </location>
</feature>
<evidence type="ECO:0000313" key="2">
    <source>
        <dbReference type="EMBL" id="CAI5712852.1"/>
    </source>
</evidence>
<dbReference type="InterPro" id="IPR013783">
    <property type="entry name" value="Ig-like_fold"/>
</dbReference>
<comment type="caution">
    <text evidence="2">The sequence shown here is derived from an EMBL/GenBank/DDBJ whole genome shotgun (WGS) entry which is preliminary data.</text>
</comment>
<feature type="compositionally biased region" description="Polar residues" evidence="1">
    <location>
        <begin position="3036"/>
        <end position="3057"/>
    </location>
</feature>
<evidence type="ECO:0000313" key="3">
    <source>
        <dbReference type="Proteomes" id="UP001162031"/>
    </source>
</evidence>
<feature type="region of interest" description="Disordered" evidence="1">
    <location>
        <begin position="1400"/>
        <end position="1450"/>
    </location>
</feature>
<reference evidence="2" key="1">
    <citation type="submission" date="2022-12" db="EMBL/GenBank/DDBJ databases">
        <authorList>
            <person name="Webb A."/>
        </authorList>
    </citation>
    <scope>NUCLEOTIDE SEQUENCE</scope>
    <source>
        <strain evidence="2">Hp1</strain>
    </source>
</reference>
<dbReference type="Proteomes" id="UP001162031">
    <property type="component" value="Unassembled WGS sequence"/>
</dbReference>
<protein>
    <submittedName>
        <fullName evidence="2">Uncharacterized protein</fullName>
    </submittedName>
</protein>
<proteinExistence type="predicted"/>
<feature type="region of interest" description="Disordered" evidence="1">
    <location>
        <begin position="2919"/>
        <end position="2951"/>
    </location>
</feature>
<feature type="region of interest" description="Disordered" evidence="1">
    <location>
        <begin position="528"/>
        <end position="570"/>
    </location>
</feature>
<feature type="region of interest" description="Disordered" evidence="1">
    <location>
        <begin position="3020"/>
        <end position="3057"/>
    </location>
</feature>
<dbReference type="PANTHER" id="PTHR39211:SF1">
    <property type="entry name" value="ABNORMAL SPINDLE-LIKE MICROCEPHALY-ASSOCIATED PROTEIN ASH DOMAIN-CONTAINING PROTEIN"/>
    <property type="match status" value="1"/>
</dbReference>
<feature type="region of interest" description="Disordered" evidence="1">
    <location>
        <begin position="476"/>
        <end position="516"/>
    </location>
</feature>
<feature type="region of interest" description="Disordered" evidence="1">
    <location>
        <begin position="951"/>
        <end position="975"/>
    </location>
</feature>
<feature type="region of interest" description="Disordered" evidence="1">
    <location>
        <begin position="1580"/>
        <end position="1617"/>
    </location>
</feature>
<feature type="compositionally biased region" description="Basic and acidic residues" evidence="1">
    <location>
        <begin position="550"/>
        <end position="560"/>
    </location>
</feature>
<feature type="compositionally biased region" description="Basic and acidic residues" evidence="1">
    <location>
        <begin position="958"/>
        <end position="974"/>
    </location>
</feature>
<feature type="compositionally biased region" description="Polar residues" evidence="1">
    <location>
        <begin position="530"/>
        <end position="540"/>
    </location>
</feature>
<organism evidence="2 3">
    <name type="scientific">Hyaloperonospora brassicae</name>
    <name type="common">Brassica downy mildew</name>
    <name type="synonym">Peronospora brassicae</name>
    <dbReference type="NCBI Taxonomy" id="162125"/>
    <lineage>
        <taxon>Eukaryota</taxon>
        <taxon>Sar</taxon>
        <taxon>Stramenopiles</taxon>
        <taxon>Oomycota</taxon>
        <taxon>Peronosporomycetes</taxon>
        <taxon>Peronosporales</taxon>
        <taxon>Peronosporaceae</taxon>
        <taxon>Hyaloperonospora</taxon>
    </lineage>
</organism>